<evidence type="ECO:0000256" key="6">
    <source>
        <dbReference type="ARBA" id="ARBA00022989"/>
    </source>
</evidence>
<organism evidence="11 12">
    <name type="scientific">Kaistella carnis</name>
    <dbReference type="NCBI Taxonomy" id="1241979"/>
    <lineage>
        <taxon>Bacteria</taxon>
        <taxon>Pseudomonadati</taxon>
        <taxon>Bacteroidota</taxon>
        <taxon>Flavobacteriia</taxon>
        <taxon>Flavobacteriales</taxon>
        <taxon>Weeksellaceae</taxon>
        <taxon>Chryseobacterium group</taxon>
        <taxon>Kaistella</taxon>
    </lineage>
</organism>
<comment type="catalytic activity">
    <reaction evidence="9">
        <text>N-terminal S-1,2-diacyl-sn-glyceryl-L-cysteinyl-[lipoprotein] + a glycerophospholipid = N-acyl-S-1,2-diacyl-sn-glyceryl-L-cysteinyl-[lipoprotein] + a 2-acyl-sn-glycero-3-phospholipid + H(+)</text>
        <dbReference type="Rhea" id="RHEA:48228"/>
        <dbReference type="Rhea" id="RHEA-COMP:14681"/>
        <dbReference type="Rhea" id="RHEA-COMP:14684"/>
        <dbReference type="ChEBI" id="CHEBI:15378"/>
        <dbReference type="ChEBI" id="CHEBI:136912"/>
        <dbReference type="ChEBI" id="CHEBI:140656"/>
        <dbReference type="ChEBI" id="CHEBI:140657"/>
        <dbReference type="ChEBI" id="CHEBI:140660"/>
        <dbReference type="EC" id="2.3.1.269"/>
    </reaction>
</comment>
<comment type="function">
    <text evidence="9">Catalyzes the phospholipid dependent N-acylation of the N-terminal cysteine of apolipoprotein, the last step in lipoprotein maturation.</text>
</comment>
<feature type="transmembrane region" description="Helical" evidence="9">
    <location>
        <begin position="86"/>
        <end position="109"/>
    </location>
</feature>
<evidence type="ECO:0000256" key="2">
    <source>
        <dbReference type="ARBA" id="ARBA00010065"/>
    </source>
</evidence>
<dbReference type="InterPro" id="IPR045378">
    <property type="entry name" value="LNT_N"/>
</dbReference>
<gene>
    <name evidence="9 11" type="primary">lnt</name>
    <name evidence="11" type="ORF">EIB73_13320</name>
</gene>
<evidence type="ECO:0000256" key="9">
    <source>
        <dbReference type="HAMAP-Rule" id="MF_01148"/>
    </source>
</evidence>
<keyword evidence="8 9" id="KW-0012">Acyltransferase</keyword>
<dbReference type="PROSITE" id="PS50263">
    <property type="entry name" value="CN_HYDROLASE"/>
    <property type="match status" value="1"/>
</dbReference>
<keyword evidence="4 9" id="KW-0808">Transferase</keyword>
<comment type="subcellular location">
    <subcellularLocation>
        <location evidence="1 9">Cell membrane</location>
        <topology evidence="1 9">Multi-pass membrane protein</topology>
    </subcellularLocation>
</comment>
<feature type="transmembrane region" description="Helical" evidence="9">
    <location>
        <begin position="116"/>
        <end position="136"/>
    </location>
</feature>
<protein>
    <recommendedName>
        <fullName evidence="9">Apolipoprotein N-acyltransferase</fullName>
        <shortName evidence="9">ALP N-acyltransferase</shortName>
        <ecNumber evidence="9">2.3.1.269</ecNumber>
    </recommendedName>
</protein>
<dbReference type="NCBIfam" id="TIGR00546">
    <property type="entry name" value="lnt"/>
    <property type="match status" value="1"/>
</dbReference>
<feature type="transmembrane region" description="Helical" evidence="9">
    <location>
        <begin position="516"/>
        <end position="534"/>
    </location>
</feature>
<evidence type="ECO:0000256" key="3">
    <source>
        <dbReference type="ARBA" id="ARBA00022475"/>
    </source>
</evidence>
<dbReference type="HAMAP" id="MF_01148">
    <property type="entry name" value="Lnt"/>
    <property type="match status" value="1"/>
</dbReference>
<sequence length="553" mass="62820">MKYIILSLLSAVLLSISWPTYGIPFFIFFALVPLLIIEHDISKFSKIKKKGWTIFGLTYLCFIIWNIVTTGWLYGAKNPDGTHSLVAVVIPVLLNSLFYSFIFQCYHWYKNAQGTYFGLVFFVAVWMVFEKVHLSWELTWPWLNLGNVFADYPKFIQWYDTLGATGGSFWILLVNVFAFYTLRIWEAGRKRKSLIINSSVLLAGIALPMLISVVKYNNFDLKPTGTVNVLMLQPELNPYTEKYSKDSLTILNDLLTLAEENSKGPIDYYMGPETSLPGFGSISETGFEQSELLNKVKGFLANHPKAVFATGISSHRFYPNENDKTDTSYKTAQGIYVDSYNSAVQIIPNQKVDVYHKGKLVPGVEIFPYISVLKPLLGNAMLDLGGTTASLGIDKERKVFSNPFNSGKMAPIICYESIYGEFVTDYVKKGANFLGIMTNDSWWGETQGHKQLMAYARMRAIETRREIARSANSGISAHIDAKGEVLADTLYGDKTALFAKVNLYEHQTFYTRAGDLLSRISIFVFGFLIFYNWIKKYQNRKPQEPMKKIVIKR</sequence>
<dbReference type="EC" id="2.3.1.269" evidence="9"/>
<comment type="similarity">
    <text evidence="2 9">Belongs to the CN hydrolase family. Apolipoprotein N-acyltransferase subfamily.</text>
</comment>
<dbReference type="GO" id="GO:0005886">
    <property type="term" value="C:plasma membrane"/>
    <property type="evidence" value="ECO:0007669"/>
    <property type="project" value="UniProtKB-SubCell"/>
</dbReference>
<proteinExistence type="inferred from homology"/>
<dbReference type="InterPro" id="IPR003010">
    <property type="entry name" value="C-N_Hydrolase"/>
</dbReference>
<evidence type="ECO:0000313" key="12">
    <source>
        <dbReference type="Proteomes" id="UP000270185"/>
    </source>
</evidence>
<feature type="domain" description="CN hydrolase" evidence="10">
    <location>
        <begin position="227"/>
        <end position="503"/>
    </location>
</feature>
<keyword evidence="5 9" id="KW-0812">Transmembrane</keyword>
<dbReference type="PANTHER" id="PTHR38686">
    <property type="entry name" value="APOLIPOPROTEIN N-ACYLTRANSFERASE"/>
    <property type="match status" value="1"/>
</dbReference>
<evidence type="ECO:0000256" key="5">
    <source>
        <dbReference type="ARBA" id="ARBA00022692"/>
    </source>
</evidence>
<dbReference type="OrthoDB" id="9804277at2"/>
<dbReference type="GO" id="GO:0042158">
    <property type="term" value="P:lipoprotein biosynthetic process"/>
    <property type="evidence" value="ECO:0007669"/>
    <property type="project" value="UniProtKB-UniRule"/>
</dbReference>
<dbReference type="KEGG" id="ccas:EIB73_13320"/>
<dbReference type="Pfam" id="PF20154">
    <property type="entry name" value="LNT_N"/>
    <property type="match status" value="1"/>
</dbReference>
<dbReference type="SUPFAM" id="SSF56317">
    <property type="entry name" value="Carbon-nitrogen hydrolase"/>
    <property type="match status" value="1"/>
</dbReference>
<dbReference type="Gene3D" id="3.60.110.10">
    <property type="entry name" value="Carbon-nitrogen hydrolase"/>
    <property type="match status" value="1"/>
</dbReference>
<feature type="transmembrane region" description="Helical" evidence="9">
    <location>
        <begin position="54"/>
        <end position="74"/>
    </location>
</feature>
<accession>A0A3G8XLK9</accession>
<evidence type="ECO:0000256" key="7">
    <source>
        <dbReference type="ARBA" id="ARBA00023136"/>
    </source>
</evidence>
<dbReference type="Proteomes" id="UP000270185">
    <property type="component" value="Chromosome"/>
</dbReference>
<keyword evidence="7 9" id="KW-0472">Membrane</keyword>
<dbReference type="InterPro" id="IPR036526">
    <property type="entry name" value="C-N_Hydrolase_sf"/>
</dbReference>
<evidence type="ECO:0000313" key="11">
    <source>
        <dbReference type="EMBL" id="AZI34092.1"/>
    </source>
</evidence>
<dbReference type="PANTHER" id="PTHR38686:SF1">
    <property type="entry name" value="APOLIPOPROTEIN N-ACYLTRANSFERASE"/>
    <property type="match status" value="1"/>
</dbReference>
<dbReference type="CDD" id="cd07571">
    <property type="entry name" value="ALP_N-acyl_transferase"/>
    <property type="match status" value="1"/>
</dbReference>
<name>A0A3G8XLK9_9FLAO</name>
<dbReference type="Pfam" id="PF00795">
    <property type="entry name" value="CN_hydrolase"/>
    <property type="match status" value="1"/>
</dbReference>
<dbReference type="InterPro" id="IPR004563">
    <property type="entry name" value="Apolipo_AcylTrfase"/>
</dbReference>
<evidence type="ECO:0000256" key="4">
    <source>
        <dbReference type="ARBA" id="ARBA00022679"/>
    </source>
</evidence>
<keyword evidence="11" id="KW-0449">Lipoprotein</keyword>
<dbReference type="AlphaFoldDB" id="A0A3G8XLK9"/>
<dbReference type="GO" id="GO:0016410">
    <property type="term" value="F:N-acyltransferase activity"/>
    <property type="evidence" value="ECO:0007669"/>
    <property type="project" value="UniProtKB-UniRule"/>
</dbReference>
<reference evidence="12" key="1">
    <citation type="submission" date="2018-11" db="EMBL/GenBank/DDBJ databases">
        <title>Proposal to divide the Flavobacteriaceae and reorganize its genera based on Amino Acid Identity values calculated from whole genome sequences.</title>
        <authorList>
            <person name="Nicholson A.C."/>
            <person name="Gulvik C.A."/>
            <person name="Whitney A.M."/>
            <person name="Humrighouse B.W."/>
            <person name="Bell M."/>
            <person name="Holmes B."/>
            <person name="Steigerwalt A.G."/>
            <person name="Villarma A."/>
            <person name="Sheth M."/>
            <person name="Batra D."/>
            <person name="Pryor J."/>
            <person name="Bernardet J.-F."/>
            <person name="Hugo C."/>
            <person name="Kampfer P."/>
            <person name="Newman J.D."/>
            <person name="McQuiston J.R."/>
        </authorList>
    </citation>
    <scope>NUCLEOTIDE SEQUENCE [LARGE SCALE GENOMIC DNA]</scope>
    <source>
        <strain evidence="12">G0081</strain>
    </source>
</reference>
<keyword evidence="12" id="KW-1185">Reference proteome</keyword>
<evidence type="ECO:0000259" key="10">
    <source>
        <dbReference type="PROSITE" id="PS50263"/>
    </source>
</evidence>
<comment type="pathway">
    <text evidence="9">Protein modification; lipoprotein biosynthesis (N-acyl transfer).</text>
</comment>
<feature type="transmembrane region" description="Helical" evidence="9">
    <location>
        <begin position="25"/>
        <end position="42"/>
    </location>
</feature>
<dbReference type="UniPathway" id="UPA00666"/>
<evidence type="ECO:0000256" key="1">
    <source>
        <dbReference type="ARBA" id="ARBA00004651"/>
    </source>
</evidence>
<feature type="transmembrane region" description="Helical" evidence="9">
    <location>
        <begin position="156"/>
        <end position="182"/>
    </location>
</feature>
<feature type="transmembrane region" description="Helical" evidence="9">
    <location>
        <begin position="194"/>
        <end position="214"/>
    </location>
</feature>
<dbReference type="EMBL" id="CP034159">
    <property type="protein sequence ID" value="AZI34092.1"/>
    <property type="molecule type" value="Genomic_DNA"/>
</dbReference>
<keyword evidence="3 9" id="KW-1003">Cell membrane</keyword>
<keyword evidence="6 9" id="KW-1133">Transmembrane helix</keyword>
<evidence type="ECO:0000256" key="8">
    <source>
        <dbReference type="ARBA" id="ARBA00023315"/>
    </source>
</evidence>
<dbReference type="RefSeq" id="WP_125025728.1">
    <property type="nucleotide sequence ID" value="NZ_CP034159.1"/>
</dbReference>